<evidence type="ECO:0000313" key="1">
    <source>
        <dbReference type="EMBL" id="KOF17871.1"/>
    </source>
</evidence>
<proteinExistence type="predicted"/>
<comment type="caution">
    <text evidence="1">The sequence shown here is derived from an EMBL/GenBank/DDBJ whole genome shotgun (WGS) entry which is preliminary data.</text>
</comment>
<evidence type="ECO:0000313" key="2">
    <source>
        <dbReference type="Proteomes" id="UP000037425"/>
    </source>
</evidence>
<gene>
    <name evidence="1" type="ORF">AC244_16020</name>
</gene>
<dbReference type="Proteomes" id="UP000037425">
    <property type="component" value="Unassembled WGS sequence"/>
</dbReference>
<organism evidence="1 2">
    <name type="scientific">Ensifer adhaerens</name>
    <name type="common">Sinorhizobium morelense</name>
    <dbReference type="NCBI Taxonomy" id="106592"/>
    <lineage>
        <taxon>Bacteria</taxon>
        <taxon>Pseudomonadati</taxon>
        <taxon>Pseudomonadota</taxon>
        <taxon>Alphaproteobacteria</taxon>
        <taxon>Hyphomicrobiales</taxon>
        <taxon>Rhizobiaceae</taxon>
        <taxon>Sinorhizobium/Ensifer group</taxon>
        <taxon>Ensifer</taxon>
    </lineage>
</organism>
<accession>A0A0L8BT13</accession>
<reference evidence="2" key="1">
    <citation type="submission" date="2015-07" db="EMBL/GenBank/DDBJ databases">
        <title>Whole genome sequence of an Ensifer adhaerens strain isolated from a cave pool in the Wind Cave National Park.</title>
        <authorList>
            <person name="Eng W.W.H."/>
            <person name="Gan H.M."/>
            <person name="Barton H.A."/>
            <person name="Savka M.A."/>
        </authorList>
    </citation>
    <scope>NUCLEOTIDE SEQUENCE [LARGE SCALE GENOMIC DNA]</scope>
    <source>
        <strain evidence="2">SD006</strain>
    </source>
</reference>
<protein>
    <submittedName>
        <fullName evidence="1">Uncharacterized protein</fullName>
    </submittedName>
</protein>
<dbReference type="AlphaFoldDB" id="A0A0L8BT13"/>
<dbReference type="RefSeq" id="WP_053249794.1">
    <property type="nucleotide sequence ID" value="NZ_LGAP01000009.1"/>
</dbReference>
<sequence>MSSGRSVGRAAGSAAMSGKIDELKALAAVILWNSKHFDTCDIANALGVGEDAVCRTIEAARHIARGGA</sequence>
<dbReference type="EMBL" id="LGAP01000009">
    <property type="protein sequence ID" value="KOF17871.1"/>
    <property type="molecule type" value="Genomic_DNA"/>
</dbReference>
<dbReference type="OrthoDB" id="8393227at2"/>
<name>A0A0L8BT13_ENSAD</name>
<dbReference type="PATRIC" id="fig|106592.7.peg.7518"/>